<sequence>MAGAGVEVKIFVLSNIQMRQSERGEYYVAMVYENSSRSVKLLYLPKKMENVITRNGFFLCKGVSLGDGIRLYENSRVFQCGKFPVDDEKIQAYLNPPLETVDEVLLSPVKRTVSVKGILRRSSDIIESPNSKRRELVLESTEGSSSVVCKLWGEASSVDIPPEGAILTATSMQVATWKGGITLNSSVLTVIQETEEESCFDGEIEGIEVLPDFSYMIVREKTMKIKTADLERILNGVVFQENIFVKGRCKGMTVLEIQQCNPAKKVKE</sequence>
<dbReference type="AlphaFoldDB" id="A0A8B8EWD6"/>
<evidence type="ECO:0000313" key="2">
    <source>
        <dbReference type="RefSeq" id="XP_022344299.1"/>
    </source>
</evidence>
<name>A0A8B8EWD6_CRAVI</name>
<keyword evidence="1" id="KW-1185">Reference proteome</keyword>
<organism evidence="1 2">
    <name type="scientific">Crassostrea virginica</name>
    <name type="common">Eastern oyster</name>
    <dbReference type="NCBI Taxonomy" id="6565"/>
    <lineage>
        <taxon>Eukaryota</taxon>
        <taxon>Metazoa</taxon>
        <taxon>Spiralia</taxon>
        <taxon>Lophotrochozoa</taxon>
        <taxon>Mollusca</taxon>
        <taxon>Bivalvia</taxon>
        <taxon>Autobranchia</taxon>
        <taxon>Pteriomorphia</taxon>
        <taxon>Ostreida</taxon>
        <taxon>Ostreoidea</taxon>
        <taxon>Ostreidae</taxon>
        <taxon>Crassostrea</taxon>
    </lineage>
</organism>
<dbReference type="RefSeq" id="XP_022344299.1">
    <property type="nucleotide sequence ID" value="XM_022488591.1"/>
</dbReference>
<dbReference type="GeneID" id="111137227"/>
<dbReference type="KEGG" id="cvn:111137227"/>
<accession>A0A8B8EWD6</accession>
<dbReference type="Gene3D" id="2.40.50.140">
    <property type="entry name" value="Nucleic acid-binding proteins"/>
    <property type="match status" value="1"/>
</dbReference>
<evidence type="ECO:0000313" key="1">
    <source>
        <dbReference type="Proteomes" id="UP000694844"/>
    </source>
</evidence>
<reference evidence="2" key="1">
    <citation type="submission" date="2025-08" db="UniProtKB">
        <authorList>
            <consortium name="RefSeq"/>
        </authorList>
    </citation>
    <scope>IDENTIFICATION</scope>
    <source>
        <tissue evidence="2">Whole sample</tissue>
    </source>
</reference>
<protein>
    <submittedName>
        <fullName evidence="2">Uncharacterized protein LOC111137227 isoform X1</fullName>
    </submittedName>
</protein>
<dbReference type="Proteomes" id="UP000694844">
    <property type="component" value="Chromosome 5"/>
</dbReference>
<dbReference type="InterPro" id="IPR012340">
    <property type="entry name" value="NA-bd_OB-fold"/>
</dbReference>
<gene>
    <name evidence="2" type="primary">LOC111137227</name>
</gene>
<dbReference type="OrthoDB" id="6193825at2759"/>
<proteinExistence type="predicted"/>